<dbReference type="KEGG" id="bgp:BGL_1c13630"/>
<proteinExistence type="predicted"/>
<organism evidence="1 2">
    <name type="scientific">Burkholderia plantarii</name>
    <dbReference type="NCBI Taxonomy" id="41899"/>
    <lineage>
        <taxon>Bacteria</taxon>
        <taxon>Pseudomonadati</taxon>
        <taxon>Pseudomonadota</taxon>
        <taxon>Betaproteobacteria</taxon>
        <taxon>Burkholderiales</taxon>
        <taxon>Burkholderiaceae</taxon>
        <taxon>Burkholderia</taxon>
    </lineage>
</organism>
<gene>
    <name evidence="1" type="ORF">BGL_1c13630</name>
</gene>
<keyword evidence="2" id="KW-1185">Reference proteome</keyword>
<name>A0A0B6RR94_BURPL</name>
<accession>A0A0B6RR94</accession>
<dbReference type="HOGENOM" id="CLU_148467_0_0_4"/>
<dbReference type="AlphaFoldDB" id="A0A0B6RR94"/>
<protein>
    <submittedName>
        <fullName evidence="1">Uncharacterized protein</fullName>
    </submittedName>
</protein>
<evidence type="ECO:0000313" key="1">
    <source>
        <dbReference type="EMBL" id="AJK45883.1"/>
    </source>
</evidence>
<sequence>MNSFEINPLKGVDTLEFGMSPAQVRGVLNVEFESFKRSPAAACPCDYFPNLGVFGYYTGEGKLEALEFALPSQVLLDGRNLLSVGFDAATSLLKAKDEKLEHYVDMVIAHAVGVSLYAPQAEESPGSPCESVLVFAEGYYNL</sequence>
<dbReference type="EMBL" id="CP002580">
    <property type="protein sequence ID" value="AJK45883.1"/>
    <property type="molecule type" value="Genomic_DNA"/>
</dbReference>
<reference evidence="1 2" key="2">
    <citation type="journal article" date="2016" name="Appl. Microbiol. Biotechnol.">
        <title>Mutations improving production and secretion of extracellular lipase by Burkholderia glumae PG1.</title>
        <authorList>
            <person name="Knapp A."/>
            <person name="Voget S."/>
            <person name="Gao R."/>
            <person name="Zaburannyi N."/>
            <person name="Krysciak D."/>
            <person name="Breuer M."/>
            <person name="Hauer B."/>
            <person name="Streit W.R."/>
            <person name="Muller R."/>
            <person name="Daniel R."/>
            <person name="Jaeger K.E."/>
        </authorList>
    </citation>
    <scope>NUCLEOTIDE SEQUENCE [LARGE SCALE GENOMIC DNA]</scope>
    <source>
        <strain evidence="1 2">PG1</strain>
    </source>
</reference>
<reference evidence="2" key="1">
    <citation type="submission" date="2011-03" db="EMBL/GenBank/DDBJ databases">
        <authorList>
            <person name="Voget S."/>
            <person name="Streit W.R."/>
            <person name="Jaeger K.E."/>
            <person name="Daniel R."/>
        </authorList>
    </citation>
    <scope>NUCLEOTIDE SEQUENCE [LARGE SCALE GENOMIC DNA]</scope>
    <source>
        <strain evidence="2">PG1</strain>
    </source>
</reference>
<dbReference type="Proteomes" id="UP000031838">
    <property type="component" value="Chromosome 1"/>
</dbReference>
<dbReference type="RefSeq" id="WP_123863447.1">
    <property type="nucleotide sequence ID" value="NZ_CP002580.1"/>
</dbReference>
<evidence type="ECO:0000313" key="2">
    <source>
        <dbReference type="Proteomes" id="UP000031838"/>
    </source>
</evidence>